<dbReference type="PANTHER" id="PTHR32071:SF57">
    <property type="entry name" value="C4-DICARBOXYLATE TRANSPORT TRANSCRIPTIONAL REGULATORY PROTEIN DCTD"/>
    <property type="match status" value="1"/>
</dbReference>
<dbReference type="Gene3D" id="3.40.50.300">
    <property type="entry name" value="P-loop containing nucleotide triphosphate hydrolases"/>
    <property type="match status" value="1"/>
</dbReference>
<dbReference type="FunFam" id="3.40.50.300:FF:000006">
    <property type="entry name" value="DNA-binding transcriptional regulator NtrC"/>
    <property type="match status" value="1"/>
</dbReference>
<reference evidence="7" key="2">
    <citation type="submission" date="2020-09" db="EMBL/GenBank/DDBJ databases">
        <authorList>
            <person name="Sun Q."/>
            <person name="Zhou Y."/>
        </authorList>
    </citation>
    <scope>NUCLEOTIDE SEQUENCE</scope>
    <source>
        <strain evidence="7">CGMCC 1.15448</strain>
    </source>
</reference>
<dbReference type="PANTHER" id="PTHR32071">
    <property type="entry name" value="TRANSCRIPTIONAL REGULATORY PROTEIN"/>
    <property type="match status" value="1"/>
</dbReference>
<accession>A0A8J2UBP2</accession>
<feature type="domain" description="Sigma-54 factor interaction" evidence="6">
    <location>
        <begin position="572"/>
        <end position="801"/>
    </location>
</feature>
<dbReference type="Pfam" id="PF00158">
    <property type="entry name" value="Sigma54_activat"/>
    <property type="match status" value="1"/>
</dbReference>
<dbReference type="GO" id="GO:0005524">
    <property type="term" value="F:ATP binding"/>
    <property type="evidence" value="ECO:0007669"/>
    <property type="project" value="UniProtKB-KW"/>
</dbReference>
<dbReference type="CDD" id="cd00009">
    <property type="entry name" value="AAA"/>
    <property type="match status" value="1"/>
</dbReference>
<dbReference type="InterPro" id="IPR027417">
    <property type="entry name" value="P-loop_NTPase"/>
</dbReference>
<dbReference type="InterPro" id="IPR003593">
    <property type="entry name" value="AAA+_ATPase"/>
</dbReference>
<keyword evidence="8" id="KW-1185">Reference proteome</keyword>
<dbReference type="SUPFAM" id="SSF55781">
    <property type="entry name" value="GAF domain-like"/>
    <property type="match status" value="3"/>
</dbReference>
<dbReference type="Proteomes" id="UP000607559">
    <property type="component" value="Unassembled WGS sequence"/>
</dbReference>
<keyword evidence="3" id="KW-0805">Transcription regulation</keyword>
<evidence type="ECO:0000256" key="1">
    <source>
        <dbReference type="ARBA" id="ARBA00022741"/>
    </source>
</evidence>
<organism evidence="7 8">
    <name type="scientific">Puia dinghuensis</name>
    <dbReference type="NCBI Taxonomy" id="1792502"/>
    <lineage>
        <taxon>Bacteria</taxon>
        <taxon>Pseudomonadati</taxon>
        <taxon>Bacteroidota</taxon>
        <taxon>Chitinophagia</taxon>
        <taxon>Chitinophagales</taxon>
        <taxon>Chitinophagaceae</taxon>
        <taxon>Puia</taxon>
    </lineage>
</organism>
<dbReference type="PROSITE" id="PS50045">
    <property type="entry name" value="SIGMA54_INTERACT_4"/>
    <property type="match status" value="1"/>
</dbReference>
<dbReference type="SUPFAM" id="SSF52540">
    <property type="entry name" value="P-loop containing nucleoside triphosphate hydrolases"/>
    <property type="match status" value="1"/>
</dbReference>
<evidence type="ECO:0000259" key="6">
    <source>
        <dbReference type="PROSITE" id="PS50045"/>
    </source>
</evidence>
<proteinExistence type="predicted"/>
<comment type="caution">
    <text evidence="7">The sequence shown here is derived from an EMBL/GenBank/DDBJ whole genome shotgun (WGS) entry which is preliminary data.</text>
</comment>
<dbReference type="InterPro" id="IPR003018">
    <property type="entry name" value="GAF"/>
</dbReference>
<dbReference type="InterPro" id="IPR002197">
    <property type="entry name" value="HTH_Fis"/>
</dbReference>
<keyword evidence="4" id="KW-0238">DNA-binding</keyword>
<dbReference type="InterPro" id="IPR025662">
    <property type="entry name" value="Sigma_54_int_dom_ATP-bd_1"/>
</dbReference>
<dbReference type="AlphaFoldDB" id="A0A8J2UBP2"/>
<dbReference type="Gene3D" id="3.30.450.40">
    <property type="match status" value="3"/>
</dbReference>
<gene>
    <name evidence="7" type="ORF">GCM10011511_17740</name>
</gene>
<dbReference type="InterPro" id="IPR009057">
    <property type="entry name" value="Homeodomain-like_sf"/>
</dbReference>
<dbReference type="EMBL" id="BMJC01000002">
    <property type="protein sequence ID" value="GGA94885.1"/>
    <property type="molecule type" value="Genomic_DNA"/>
</dbReference>
<evidence type="ECO:0000313" key="8">
    <source>
        <dbReference type="Proteomes" id="UP000607559"/>
    </source>
</evidence>
<dbReference type="InterPro" id="IPR029016">
    <property type="entry name" value="GAF-like_dom_sf"/>
</dbReference>
<dbReference type="Gene3D" id="1.10.10.60">
    <property type="entry name" value="Homeodomain-like"/>
    <property type="match status" value="1"/>
</dbReference>
<keyword evidence="1" id="KW-0547">Nucleotide-binding</keyword>
<protein>
    <recommendedName>
        <fullName evidence="6">Sigma-54 factor interaction domain-containing protein</fullName>
    </recommendedName>
</protein>
<dbReference type="Pfam" id="PF02954">
    <property type="entry name" value="HTH_8"/>
    <property type="match status" value="1"/>
</dbReference>
<name>A0A8J2UBP2_9BACT</name>
<evidence type="ECO:0000256" key="3">
    <source>
        <dbReference type="ARBA" id="ARBA00023015"/>
    </source>
</evidence>
<dbReference type="PROSITE" id="PS00675">
    <property type="entry name" value="SIGMA54_INTERACT_1"/>
    <property type="match status" value="1"/>
</dbReference>
<dbReference type="Gene3D" id="1.10.8.60">
    <property type="match status" value="1"/>
</dbReference>
<dbReference type="Pfam" id="PF25601">
    <property type="entry name" value="AAA_lid_14"/>
    <property type="match status" value="1"/>
</dbReference>
<keyword evidence="5" id="KW-0804">Transcription</keyword>
<dbReference type="SMART" id="SM00382">
    <property type="entry name" value="AAA"/>
    <property type="match status" value="1"/>
</dbReference>
<evidence type="ECO:0000313" key="7">
    <source>
        <dbReference type="EMBL" id="GGA94885.1"/>
    </source>
</evidence>
<dbReference type="InterPro" id="IPR002078">
    <property type="entry name" value="Sigma_54_int"/>
</dbReference>
<keyword evidence="2" id="KW-0067">ATP-binding</keyword>
<dbReference type="SUPFAM" id="SSF46689">
    <property type="entry name" value="Homeodomain-like"/>
    <property type="match status" value="1"/>
</dbReference>
<evidence type="ECO:0000256" key="5">
    <source>
        <dbReference type="ARBA" id="ARBA00023163"/>
    </source>
</evidence>
<dbReference type="SMART" id="SM00065">
    <property type="entry name" value="GAF"/>
    <property type="match status" value="3"/>
</dbReference>
<evidence type="ECO:0000256" key="4">
    <source>
        <dbReference type="ARBA" id="ARBA00023125"/>
    </source>
</evidence>
<dbReference type="GO" id="GO:0043565">
    <property type="term" value="F:sequence-specific DNA binding"/>
    <property type="evidence" value="ECO:0007669"/>
    <property type="project" value="InterPro"/>
</dbReference>
<sequence>MKFTENSLMKRAEHPEIEVPVLSKAVLEQERKMLLDLGNDITSVRDKNDLLALFSKRIKSLFYFTHTIVTLIDYKDETYTPFLLDDENSPIRAHTLYQQLIKARFSLNEPFIQAVLHTADPISFILEDIMDKPLSPLFLRVNHEEGVQEILMTRLMKEGKPMGFIHIYTDRPGSFTKEFRSVIKGIAPQLSGAVSNILKNEEILNKEKEKSFLLDFSSDIAKVRTKVELAAAVHSSLSKLTDLKAYAIRRINEDGATLSPYIFDPGPIPPDKKEQDRLVNTNFPINDGLQNRVLESNIPLLFNVDREIQRGITSSYLQFWKRMEYKTLAGIRLRNAETNLGILWLAIEEINIQLLQGICSQISIAMANIIANEQVSKKQEEQAFLLDFSHDITQVRTRTELQDAIIRVIDKTMHTKLAMIRVIDEDGFHLSPFMFDRTLFKNAEATFDKMSVNRITIEEPYTSRVLASKEGLVFNVAEEIRDGNAYARLWETTGLKNMYSLPLRAGDKNIGTIWLLANRLSKLMMKGICSQISIAIANIQANEKLLAYKKQLEIENDYLKEQIHTIYNFSEIIGHGVAMQEVYRLVSVVAGTNSTVLVLGETGTGKELIARAIHNTSSRKDKLMVKVNCAALPASLIESELFGHERGAFTGAIDRRIGKFELADHSTLFLDEIGELPLEAQAKLLRVIQEREVERLGGKQTIKVDVRLIAATNRNLEDAVKAGRFREDLFYRLNVFPIQLPSLRERPEDIEPLANFFVARYSRITGRKIKNISPKVLQQLGSYTWPGNVREMEHLIERSVLLTPGDTLQEVYIPRGTTAEKQNPAQLANRSLEEVERSYIIETLQRCAGKISGAGGAAEILQIPGNTLHSKMKKLGIGKADYFLTK</sequence>
<evidence type="ECO:0000256" key="2">
    <source>
        <dbReference type="ARBA" id="ARBA00022840"/>
    </source>
</evidence>
<reference evidence="7" key="1">
    <citation type="journal article" date="2014" name="Int. J. Syst. Evol. Microbiol.">
        <title>Complete genome sequence of Corynebacterium casei LMG S-19264T (=DSM 44701T), isolated from a smear-ripened cheese.</title>
        <authorList>
            <consortium name="US DOE Joint Genome Institute (JGI-PGF)"/>
            <person name="Walter F."/>
            <person name="Albersmeier A."/>
            <person name="Kalinowski J."/>
            <person name="Ruckert C."/>
        </authorList>
    </citation>
    <scope>NUCLEOTIDE SEQUENCE</scope>
    <source>
        <strain evidence="7">CGMCC 1.15448</strain>
    </source>
</reference>
<dbReference type="InterPro" id="IPR058031">
    <property type="entry name" value="AAA_lid_NorR"/>
</dbReference>
<dbReference type="GO" id="GO:0006355">
    <property type="term" value="P:regulation of DNA-templated transcription"/>
    <property type="evidence" value="ECO:0007669"/>
    <property type="project" value="InterPro"/>
</dbReference>